<proteinExistence type="predicted"/>
<dbReference type="RefSeq" id="WP_344344552.1">
    <property type="nucleotide sequence ID" value="NZ_BAAAQT010000008.1"/>
</dbReference>
<protein>
    <recommendedName>
        <fullName evidence="1">DUF2087 domain-containing protein</fullName>
    </recommendedName>
</protein>
<name>A0ABN3AXE3_9MICO</name>
<gene>
    <name evidence="2" type="ORF">GCM10009846_27220</name>
</gene>
<evidence type="ECO:0000313" key="3">
    <source>
        <dbReference type="Proteomes" id="UP001501599"/>
    </source>
</evidence>
<dbReference type="Proteomes" id="UP001501599">
    <property type="component" value="Unassembled WGS sequence"/>
</dbReference>
<evidence type="ECO:0000313" key="2">
    <source>
        <dbReference type="EMBL" id="GAA2175827.1"/>
    </source>
</evidence>
<dbReference type="Pfam" id="PF09860">
    <property type="entry name" value="DUF2087"/>
    <property type="match status" value="1"/>
</dbReference>
<evidence type="ECO:0000259" key="1">
    <source>
        <dbReference type="Pfam" id="PF09860"/>
    </source>
</evidence>
<accession>A0ABN3AXE3</accession>
<dbReference type="EMBL" id="BAAAQT010000008">
    <property type="protein sequence ID" value="GAA2175827.1"/>
    <property type="molecule type" value="Genomic_DNA"/>
</dbReference>
<reference evidence="2 3" key="1">
    <citation type="journal article" date="2019" name="Int. J. Syst. Evol. Microbiol.">
        <title>The Global Catalogue of Microorganisms (GCM) 10K type strain sequencing project: providing services to taxonomists for standard genome sequencing and annotation.</title>
        <authorList>
            <consortium name="The Broad Institute Genomics Platform"/>
            <consortium name="The Broad Institute Genome Sequencing Center for Infectious Disease"/>
            <person name="Wu L."/>
            <person name="Ma J."/>
        </authorList>
    </citation>
    <scope>NUCLEOTIDE SEQUENCE [LARGE SCALE GENOMIC DNA]</scope>
    <source>
        <strain evidence="2 3">JCM 16026</strain>
    </source>
</reference>
<feature type="domain" description="DUF2087" evidence="1">
    <location>
        <begin position="90"/>
        <end position="159"/>
    </location>
</feature>
<organism evidence="2 3">
    <name type="scientific">Agrococcus versicolor</name>
    <dbReference type="NCBI Taxonomy" id="501482"/>
    <lineage>
        <taxon>Bacteria</taxon>
        <taxon>Bacillati</taxon>
        <taxon>Actinomycetota</taxon>
        <taxon>Actinomycetes</taxon>
        <taxon>Micrococcales</taxon>
        <taxon>Microbacteriaceae</taxon>
        <taxon>Agrococcus</taxon>
    </lineage>
</organism>
<comment type="caution">
    <text evidence="2">The sequence shown here is derived from an EMBL/GenBank/DDBJ whole genome shotgun (WGS) entry which is preliminary data.</text>
</comment>
<dbReference type="InterPro" id="IPR018656">
    <property type="entry name" value="DUF2087"/>
</dbReference>
<sequence length="161" mass="17986">MPADPRPLLAVLADDARRLLFAEATVAASRLAPLDVERLPAVDRRRIDALERVGLVEVVDGLVWARDPFTATLDRAPSREGIERFVHDGRIRDWPRRPADRMALMGWAAERAVAAGEEVDEPTVTARLAAVWRDPATLRRDLVDAGFLTRDAEGRAYRRAE</sequence>
<keyword evidence="3" id="KW-1185">Reference proteome</keyword>